<reference evidence="4" key="1">
    <citation type="submission" date="2017-08" db="EMBL/GenBank/DDBJ databases">
        <title>A dynamic microbial community with high functional redundancy inhabits the cold, oxic subseafloor aquifer.</title>
        <authorList>
            <person name="Tully B.J."/>
            <person name="Wheat C.G."/>
            <person name="Glazer B.T."/>
            <person name="Huber J.A."/>
        </authorList>
    </citation>
    <scope>NUCLEOTIDE SEQUENCE [LARGE SCALE GENOMIC DNA]</scope>
</reference>
<dbReference type="AlphaFoldDB" id="A0A2A4WYH8"/>
<dbReference type="EMBL" id="NVUL01000074">
    <property type="protein sequence ID" value="PCI75468.1"/>
    <property type="molecule type" value="Genomic_DNA"/>
</dbReference>
<feature type="domain" description="DUF6249" evidence="2">
    <location>
        <begin position="11"/>
        <end position="112"/>
    </location>
</feature>
<accession>A0A2A4WYH8</accession>
<proteinExistence type="predicted"/>
<dbReference type="InterPro" id="IPR046216">
    <property type="entry name" value="DUF6249"/>
</dbReference>
<keyword evidence="1" id="KW-1133">Transmembrane helix</keyword>
<comment type="caution">
    <text evidence="3">The sequence shown here is derived from an EMBL/GenBank/DDBJ whole genome shotgun (WGS) entry which is preliminary data.</text>
</comment>
<feature type="transmembrane region" description="Helical" evidence="1">
    <location>
        <begin position="69"/>
        <end position="87"/>
    </location>
</feature>
<dbReference type="Proteomes" id="UP000218767">
    <property type="component" value="Unassembled WGS sequence"/>
</dbReference>
<keyword evidence="1" id="KW-0472">Membrane</keyword>
<evidence type="ECO:0000313" key="3">
    <source>
        <dbReference type="EMBL" id="PCI75468.1"/>
    </source>
</evidence>
<gene>
    <name evidence="3" type="ORF">COB20_12840</name>
</gene>
<dbReference type="Pfam" id="PF19762">
    <property type="entry name" value="DUF6249"/>
    <property type="match status" value="1"/>
</dbReference>
<protein>
    <recommendedName>
        <fullName evidence="2">DUF6249 domain-containing protein</fullName>
    </recommendedName>
</protein>
<evidence type="ECO:0000313" key="4">
    <source>
        <dbReference type="Proteomes" id="UP000218767"/>
    </source>
</evidence>
<feature type="transmembrane region" description="Helical" evidence="1">
    <location>
        <begin position="6"/>
        <end position="27"/>
    </location>
</feature>
<sequence length="120" mass="13051">MDENILIPVLGIIFSLGVLPLSILYFINRGQDKKLETIIKVVELGGAVDPQMLKMLGDSHKDYKSDYKAGLIWLAIGLPVFAGIWLESGASEAIFGSIPALIGAAYVISGKYRLRGEDDK</sequence>
<feature type="transmembrane region" description="Helical" evidence="1">
    <location>
        <begin position="93"/>
        <end position="114"/>
    </location>
</feature>
<evidence type="ECO:0000256" key="1">
    <source>
        <dbReference type="SAM" id="Phobius"/>
    </source>
</evidence>
<organism evidence="3 4">
    <name type="scientific">SAR86 cluster bacterium</name>
    <dbReference type="NCBI Taxonomy" id="2030880"/>
    <lineage>
        <taxon>Bacteria</taxon>
        <taxon>Pseudomonadati</taxon>
        <taxon>Pseudomonadota</taxon>
        <taxon>Gammaproteobacteria</taxon>
        <taxon>SAR86 cluster</taxon>
    </lineage>
</organism>
<keyword evidence="1" id="KW-0812">Transmembrane</keyword>
<name>A0A2A4WYH8_9GAMM</name>
<evidence type="ECO:0000259" key="2">
    <source>
        <dbReference type="Pfam" id="PF19762"/>
    </source>
</evidence>